<dbReference type="HOGENOM" id="CLU_1038534_0_0_1"/>
<proteinExistence type="predicted"/>
<keyword evidence="2" id="KW-1185">Reference proteome</keyword>
<sequence length="268" mass="31036">MTVMRDFVDFEAACQDMHPESSIYLLFKTLNLRKILLDEGGDQDSSHLLTKQQDNLRTALKQKMIIQTVRDFEPLIAWLPALVKRDKGIESYRGHAYFEVLYFEMHFCTGSQNIGGHHLEIFHCPKARITLQLSHALFDMFKGSVTHWFRDLLNIKKPRKSGYNCWRTHSGEAFCHGTREDVGPLFISIPIILILELDDDITPEWDVPSHLYPGSKRESEEHDLVYDLVGRGLYSQEKSHFIARYKHPEKSGIFTYDGMKNGGHPIQE</sequence>
<dbReference type="Proteomes" id="UP000054477">
    <property type="component" value="Unassembled WGS sequence"/>
</dbReference>
<reference evidence="2" key="2">
    <citation type="submission" date="2015-01" db="EMBL/GenBank/DDBJ databases">
        <title>Evolutionary Origins and Diversification of the Mycorrhizal Mutualists.</title>
        <authorList>
            <consortium name="DOE Joint Genome Institute"/>
            <consortium name="Mycorrhizal Genomics Consortium"/>
            <person name="Kohler A."/>
            <person name="Kuo A."/>
            <person name="Nagy L.G."/>
            <person name="Floudas D."/>
            <person name="Copeland A."/>
            <person name="Barry K.W."/>
            <person name="Cichocki N."/>
            <person name="Veneault-Fourrey C."/>
            <person name="LaButti K."/>
            <person name="Lindquist E.A."/>
            <person name="Lipzen A."/>
            <person name="Lundell T."/>
            <person name="Morin E."/>
            <person name="Murat C."/>
            <person name="Riley R."/>
            <person name="Ohm R."/>
            <person name="Sun H."/>
            <person name="Tunlid A."/>
            <person name="Henrissat B."/>
            <person name="Grigoriev I.V."/>
            <person name="Hibbett D.S."/>
            <person name="Martin F."/>
        </authorList>
    </citation>
    <scope>NUCLEOTIDE SEQUENCE [LARGE SCALE GENOMIC DNA]</scope>
    <source>
        <strain evidence="2">LaAM-08-1</strain>
    </source>
</reference>
<protein>
    <submittedName>
        <fullName evidence="1">Uncharacterized protein</fullName>
    </submittedName>
</protein>
<evidence type="ECO:0000313" key="2">
    <source>
        <dbReference type="Proteomes" id="UP000054477"/>
    </source>
</evidence>
<gene>
    <name evidence="1" type="ORF">K443DRAFT_122698</name>
</gene>
<name>A0A0C9XGF1_9AGAR</name>
<dbReference type="OrthoDB" id="2624269at2759"/>
<dbReference type="EMBL" id="KN838620">
    <property type="protein sequence ID" value="KIK00679.1"/>
    <property type="molecule type" value="Genomic_DNA"/>
</dbReference>
<organism evidence="1 2">
    <name type="scientific">Laccaria amethystina LaAM-08-1</name>
    <dbReference type="NCBI Taxonomy" id="1095629"/>
    <lineage>
        <taxon>Eukaryota</taxon>
        <taxon>Fungi</taxon>
        <taxon>Dikarya</taxon>
        <taxon>Basidiomycota</taxon>
        <taxon>Agaricomycotina</taxon>
        <taxon>Agaricomycetes</taxon>
        <taxon>Agaricomycetidae</taxon>
        <taxon>Agaricales</taxon>
        <taxon>Agaricineae</taxon>
        <taxon>Hydnangiaceae</taxon>
        <taxon>Laccaria</taxon>
    </lineage>
</organism>
<dbReference type="AlphaFoldDB" id="A0A0C9XGF1"/>
<reference evidence="1 2" key="1">
    <citation type="submission" date="2014-04" db="EMBL/GenBank/DDBJ databases">
        <authorList>
            <consortium name="DOE Joint Genome Institute"/>
            <person name="Kuo A."/>
            <person name="Kohler A."/>
            <person name="Nagy L.G."/>
            <person name="Floudas D."/>
            <person name="Copeland A."/>
            <person name="Barry K.W."/>
            <person name="Cichocki N."/>
            <person name="Veneault-Fourrey C."/>
            <person name="LaButti K."/>
            <person name="Lindquist E.A."/>
            <person name="Lipzen A."/>
            <person name="Lundell T."/>
            <person name="Morin E."/>
            <person name="Murat C."/>
            <person name="Sun H."/>
            <person name="Tunlid A."/>
            <person name="Henrissat B."/>
            <person name="Grigoriev I.V."/>
            <person name="Hibbett D.S."/>
            <person name="Martin F."/>
            <person name="Nordberg H.P."/>
            <person name="Cantor M.N."/>
            <person name="Hua S.X."/>
        </authorList>
    </citation>
    <scope>NUCLEOTIDE SEQUENCE [LARGE SCALE GENOMIC DNA]</scope>
    <source>
        <strain evidence="1 2">LaAM-08-1</strain>
    </source>
</reference>
<accession>A0A0C9XGF1</accession>
<evidence type="ECO:0000313" key="1">
    <source>
        <dbReference type="EMBL" id="KIK00679.1"/>
    </source>
</evidence>